<dbReference type="Gene3D" id="3.30.565.10">
    <property type="entry name" value="Histidine kinase-like ATPase, C-terminal domain"/>
    <property type="match status" value="1"/>
</dbReference>
<evidence type="ECO:0000256" key="7">
    <source>
        <dbReference type="ARBA" id="ARBA00022840"/>
    </source>
</evidence>
<keyword evidence="3" id="KW-0597">Phosphoprotein</keyword>
<dbReference type="GeneID" id="83607204"/>
<dbReference type="InterPro" id="IPR011102">
    <property type="entry name" value="Sig_transdc_His_kinase_HWE"/>
</dbReference>
<dbReference type="Pfam" id="PF12282">
    <property type="entry name" value="GAF_PdtaS"/>
    <property type="match status" value="1"/>
</dbReference>
<dbReference type="RefSeq" id="WP_015075436.1">
    <property type="nucleotide sequence ID" value="NZ_CBCPHU010000006.1"/>
</dbReference>
<dbReference type="PANTHER" id="PTHR41523">
    <property type="entry name" value="TWO-COMPONENT SYSTEM SENSOR PROTEIN"/>
    <property type="match status" value="1"/>
</dbReference>
<proteinExistence type="predicted"/>
<dbReference type="InterPro" id="IPR003594">
    <property type="entry name" value="HATPase_dom"/>
</dbReference>
<dbReference type="InterPro" id="IPR011495">
    <property type="entry name" value="Sig_transdc_His_kin_sub2_dim/P"/>
</dbReference>
<dbReference type="EC" id="2.7.13.3" evidence="2"/>
<organism evidence="10 11">
    <name type="scientific">Carnobacterium maltaromaticum</name>
    <name type="common">Carnobacterium piscicola</name>
    <dbReference type="NCBI Taxonomy" id="2751"/>
    <lineage>
        <taxon>Bacteria</taxon>
        <taxon>Bacillati</taxon>
        <taxon>Bacillota</taxon>
        <taxon>Bacilli</taxon>
        <taxon>Lactobacillales</taxon>
        <taxon>Carnobacteriaceae</taxon>
        <taxon>Carnobacterium</taxon>
    </lineage>
</organism>
<keyword evidence="8" id="KW-0902">Two-component regulatory system</keyword>
<comment type="caution">
    <text evidence="10">The sequence shown here is derived from an EMBL/GenBank/DDBJ whole genome shotgun (WGS) entry which is preliminary data.</text>
</comment>
<gene>
    <name evidence="10" type="ORF">RAK27_04045</name>
</gene>
<comment type="catalytic activity">
    <reaction evidence="1">
        <text>ATP + protein L-histidine = ADP + protein N-phospho-L-histidine.</text>
        <dbReference type="EC" id="2.7.13.3"/>
    </reaction>
</comment>
<dbReference type="AlphaFoldDB" id="A0AAW9JN28"/>
<evidence type="ECO:0000259" key="9">
    <source>
        <dbReference type="PROSITE" id="PS50109"/>
    </source>
</evidence>
<dbReference type="GO" id="GO:0000160">
    <property type="term" value="P:phosphorelay signal transduction system"/>
    <property type="evidence" value="ECO:0007669"/>
    <property type="project" value="UniProtKB-KW"/>
</dbReference>
<evidence type="ECO:0000313" key="11">
    <source>
        <dbReference type="Proteomes" id="UP001290462"/>
    </source>
</evidence>
<evidence type="ECO:0000256" key="2">
    <source>
        <dbReference type="ARBA" id="ARBA00012438"/>
    </source>
</evidence>
<accession>A0AAW9JN28</accession>
<dbReference type="Gene3D" id="3.30.450.20">
    <property type="entry name" value="PAS domain"/>
    <property type="match status" value="1"/>
</dbReference>
<dbReference type="Pfam" id="PF02518">
    <property type="entry name" value="HATPase_c"/>
    <property type="match status" value="1"/>
</dbReference>
<evidence type="ECO:0000256" key="1">
    <source>
        <dbReference type="ARBA" id="ARBA00000085"/>
    </source>
</evidence>
<dbReference type="InterPro" id="IPR036890">
    <property type="entry name" value="HATPase_C_sf"/>
</dbReference>
<keyword evidence="7" id="KW-0067">ATP-binding</keyword>
<sequence>MIKAQIAELCQKYSDLTEEDIAEISFQASKIEMSPMYSEQDAFIDIINIYTSEAVVIYHKPPLTIPSLYKETVVGKAAKRENEPGVLRTFETALNSEGLLARNQEDKLIRQKVYPIRNHKRNIAVLIVEEDVSQTIKESFEVSNKYQDFVEVSSVLQAIDSFNESIVDNLNDGILIFDEAGYLLQKNKAADSYYEAFGYIGNIIGLHYDNLSLDLSTFEQLVYLRSIGKWSNSEIKEIKFDTYYFAMKQIFVDKENVFIMMLQDKTEIKNKEAEIISKSVAIREIHHRVKNNLQSVVSLLRIQARRCESQEAKTALNESVSRILAISATHELLSKQVEDGIQLKTVLESVVYNIQRCFLDRNHITVVSDVSPDIVIDSDRTVAIALIVNELLQNSYDHAFGNEQVGLIKLTAQAEEKVITISVIDDGTGFDVKKVSTTSLGLQIVNSYVKDKLRGKIKIKSKEETGTSTRFFFKN</sequence>
<dbReference type="InterPro" id="IPR022066">
    <property type="entry name" value="PdtaS_GAF"/>
</dbReference>
<name>A0AAW9JN28_CARML</name>
<dbReference type="SUPFAM" id="SSF55874">
    <property type="entry name" value="ATPase domain of HSP90 chaperone/DNA topoisomerase II/histidine kinase"/>
    <property type="match status" value="1"/>
</dbReference>
<reference evidence="10" key="1">
    <citation type="submission" date="2023-08" db="EMBL/GenBank/DDBJ databases">
        <title>Genomic characterization of piscicolin 126 produced by Carnobacterium maltaromaticum CM22 strain isolated from salmon (Salmo salar).</title>
        <authorList>
            <person name="Gonzalez-Gragera E."/>
            <person name="Garcia-Lopez J.D."/>
            <person name="Teso-Perez C."/>
            <person name="Gimenez-Hernandez I."/>
            <person name="Peralta-Sanchez J.M."/>
            <person name="Valdivia E."/>
            <person name="Montalban-Lopez M."/>
            <person name="Martin-Platero A.M."/>
            <person name="Banos A."/>
            <person name="Martinez-Bueno M."/>
        </authorList>
    </citation>
    <scope>NUCLEOTIDE SEQUENCE</scope>
    <source>
        <strain evidence="10">CM22</strain>
    </source>
</reference>
<keyword evidence="6 10" id="KW-0418">Kinase</keyword>
<evidence type="ECO:0000256" key="8">
    <source>
        <dbReference type="ARBA" id="ARBA00023012"/>
    </source>
</evidence>
<dbReference type="Gene3D" id="3.30.450.280">
    <property type="entry name" value="GAF domain"/>
    <property type="match status" value="1"/>
</dbReference>
<keyword evidence="5" id="KW-0547">Nucleotide-binding</keyword>
<keyword evidence="4" id="KW-0808">Transferase</keyword>
<evidence type="ECO:0000256" key="3">
    <source>
        <dbReference type="ARBA" id="ARBA00022553"/>
    </source>
</evidence>
<feature type="domain" description="Histidine kinase" evidence="9">
    <location>
        <begin position="284"/>
        <end position="475"/>
    </location>
</feature>
<dbReference type="PANTHER" id="PTHR41523:SF8">
    <property type="entry name" value="ETHYLENE RESPONSE SENSOR PROTEIN"/>
    <property type="match status" value="1"/>
</dbReference>
<evidence type="ECO:0000313" key="10">
    <source>
        <dbReference type="EMBL" id="MDZ5757822.1"/>
    </source>
</evidence>
<dbReference type="InterPro" id="IPR038424">
    <property type="entry name" value="H_kinase_PdtaS_GAF_sf"/>
</dbReference>
<dbReference type="EMBL" id="JAVBVO010000002">
    <property type="protein sequence ID" value="MDZ5757822.1"/>
    <property type="molecule type" value="Genomic_DNA"/>
</dbReference>
<dbReference type="InterPro" id="IPR005467">
    <property type="entry name" value="His_kinase_dom"/>
</dbReference>
<dbReference type="Proteomes" id="UP001290462">
    <property type="component" value="Unassembled WGS sequence"/>
</dbReference>
<dbReference type="PROSITE" id="PS50109">
    <property type="entry name" value="HIS_KIN"/>
    <property type="match status" value="1"/>
</dbReference>
<evidence type="ECO:0000256" key="4">
    <source>
        <dbReference type="ARBA" id="ARBA00022679"/>
    </source>
</evidence>
<dbReference type="SMART" id="SM00911">
    <property type="entry name" value="HWE_HK"/>
    <property type="match status" value="1"/>
</dbReference>
<evidence type="ECO:0000256" key="5">
    <source>
        <dbReference type="ARBA" id="ARBA00022741"/>
    </source>
</evidence>
<dbReference type="GO" id="GO:0004673">
    <property type="term" value="F:protein histidine kinase activity"/>
    <property type="evidence" value="ECO:0007669"/>
    <property type="project" value="UniProtKB-EC"/>
</dbReference>
<protein>
    <recommendedName>
        <fullName evidence="2">histidine kinase</fullName>
        <ecNumber evidence="2">2.7.13.3</ecNumber>
    </recommendedName>
</protein>
<dbReference type="Pfam" id="PF07568">
    <property type="entry name" value="HisKA_2"/>
    <property type="match status" value="1"/>
</dbReference>
<dbReference type="GO" id="GO:0005524">
    <property type="term" value="F:ATP binding"/>
    <property type="evidence" value="ECO:0007669"/>
    <property type="project" value="UniProtKB-KW"/>
</dbReference>
<evidence type="ECO:0000256" key="6">
    <source>
        <dbReference type="ARBA" id="ARBA00022777"/>
    </source>
</evidence>